<evidence type="ECO:0000256" key="6">
    <source>
        <dbReference type="SAM" id="Phobius"/>
    </source>
</evidence>
<dbReference type="AlphaFoldDB" id="A0A433XFJ8"/>
<proteinExistence type="predicted"/>
<evidence type="ECO:0000256" key="5">
    <source>
        <dbReference type="ARBA" id="ARBA00023136"/>
    </source>
</evidence>
<accession>A0A433XFJ8</accession>
<dbReference type="PANTHER" id="PTHR30086">
    <property type="entry name" value="ARGININE EXPORTER PROTEIN ARGO"/>
    <property type="match status" value="1"/>
</dbReference>
<dbReference type="OrthoDB" id="9804822at2"/>
<feature type="transmembrane region" description="Helical" evidence="6">
    <location>
        <begin position="49"/>
        <end position="69"/>
    </location>
</feature>
<protein>
    <submittedName>
        <fullName evidence="7">LysE family translocator</fullName>
    </submittedName>
</protein>
<keyword evidence="4 6" id="KW-1133">Transmembrane helix</keyword>
<keyword evidence="8" id="KW-1185">Reference proteome</keyword>
<dbReference type="GO" id="GO:0015171">
    <property type="term" value="F:amino acid transmembrane transporter activity"/>
    <property type="evidence" value="ECO:0007669"/>
    <property type="project" value="TreeGrafter"/>
</dbReference>
<reference evidence="7 8" key="1">
    <citation type="journal article" date="2016" name="Int. J. Syst. Evol. Microbiol.">
        <title>Arsenicitalea aurantiaca gen. nov., sp. nov., a new member of the family Hyphomicrobiaceae, isolated from high-arsenic sediment.</title>
        <authorList>
            <person name="Mu Y."/>
            <person name="Zhou L."/>
            <person name="Zeng X.C."/>
            <person name="Liu L."/>
            <person name="Pan Y."/>
            <person name="Chen X."/>
            <person name="Wang J."/>
            <person name="Li S."/>
            <person name="Li W.J."/>
            <person name="Wang Y."/>
        </authorList>
    </citation>
    <scope>NUCLEOTIDE SEQUENCE [LARGE SCALE GENOMIC DNA]</scope>
    <source>
        <strain evidence="7 8">42-50</strain>
    </source>
</reference>
<evidence type="ECO:0000256" key="4">
    <source>
        <dbReference type="ARBA" id="ARBA00022989"/>
    </source>
</evidence>
<evidence type="ECO:0000256" key="3">
    <source>
        <dbReference type="ARBA" id="ARBA00022692"/>
    </source>
</evidence>
<feature type="transmembrane region" description="Helical" evidence="6">
    <location>
        <begin position="112"/>
        <end position="137"/>
    </location>
</feature>
<keyword evidence="3 6" id="KW-0812">Transmembrane</keyword>
<dbReference type="GO" id="GO:0005886">
    <property type="term" value="C:plasma membrane"/>
    <property type="evidence" value="ECO:0007669"/>
    <property type="project" value="UniProtKB-SubCell"/>
</dbReference>
<sequence length="204" mass="21628">MFDLPTLVSFIVAAFVVTIVPGVTVSAIVSTSLARGLAAGFWLELGAQIGRLGMVIVVAVALEAVVGFVTFAFDFIKYVGAAYLLWMGVNYLTSRSTVEIDRVDDAGAPGRLVLSGIMVLWSNPKALLFFGAFLPQFVNPAYPAWPQVLVLGLIEMGAALITDGAYIVIAARARHLLAGRSARRVNQIAGALLIGAAVWLALQH</sequence>
<keyword evidence="2" id="KW-1003">Cell membrane</keyword>
<dbReference type="PANTHER" id="PTHR30086:SF20">
    <property type="entry name" value="ARGININE EXPORTER PROTEIN ARGO-RELATED"/>
    <property type="match status" value="1"/>
</dbReference>
<evidence type="ECO:0000256" key="1">
    <source>
        <dbReference type="ARBA" id="ARBA00004651"/>
    </source>
</evidence>
<evidence type="ECO:0000256" key="2">
    <source>
        <dbReference type="ARBA" id="ARBA00022475"/>
    </source>
</evidence>
<dbReference type="Pfam" id="PF01810">
    <property type="entry name" value="LysE"/>
    <property type="match status" value="1"/>
</dbReference>
<name>A0A433XFJ8_9HYPH</name>
<evidence type="ECO:0000313" key="8">
    <source>
        <dbReference type="Proteomes" id="UP000281547"/>
    </source>
</evidence>
<gene>
    <name evidence="7" type="ORF">EMQ25_06795</name>
</gene>
<organism evidence="7 8">
    <name type="scientific">Arsenicitalea aurantiaca</name>
    <dbReference type="NCBI Taxonomy" id="1783274"/>
    <lineage>
        <taxon>Bacteria</taxon>
        <taxon>Pseudomonadati</taxon>
        <taxon>Pseudomonadota</taxon>
        <taxon>Alphaproteobacteria</taxon>
        <taxon>Hyphomicrobiales</taxon>
        <taxon>Devosiaceae</taxon>
        <taxon>Arsenicitalea</taxon>
    </lineage>
</organism>
<comment type="caution">
    <text evidence="7">The sequence shown here is derived from an EMBL/GenBank/DDBJ whole genome shotgun (WGS) entry which is preliminary data.</text>
</comment>
<feature type="transmembrane region" description="Helical" evidence="6">
    <location>
        <begin position="149"/>
        <end position="173"/>
    </location>
</feature>
<feature type="transmembrane region" description="Helical" evidence="6">
    <location>
        <begin position="185"/>
        <end position="202"/>
    </location>
</feature>
<keyword evidence="5 6" id="KW-0472">Membrane</keyword>
<dbReference type="InterPro" id="IPR001123">
    <property type="entry name" value="LeuE-type"/>
</dbReference>
<dbReference type="EMBL" id="RZNJ01000002">
    <property type="protein sequence ID" value="RUT32842.1"/>
    <property type="molecule type" value="Genomic_DNA"/>
</dbReference>
<dbReference type="RefSeq" id="WP_127187799.1">
    <property type="nucleotide sequence ID" value="NZ_RZNJ01000002.1"/>
</dbReference>
<dbReference type="Proteomes" id="UP000281547">
    <property type="component" value="Unassembled WGS sequence"/>
</dbReference>
<dbReference type="PIRSF" id="PIRSF006324">
    <property type="entry name" value="LeuE"/>
    <property type="match status" value="1"/>
</dbReference>
<comment type="subcellular location">
    <subcellularLocation>
        <location evidence="1">Cell membrane</location>
        <topology evidence="1">Multi-pass membrane protein</topology>
    </subcellularLocation>
</comment>
<feature type="transmembrane region" description="Helical" evidence="6">
    <location>
        <begin position="6"/>
        <end position="29"/>
    </location>
</feature>
<evidence type="ECO:0000313" key="7">
    <source>
        <dbReference type="EMBL" id="RUT32842.1"/>
    </source>
</evidence>